<name>A0A0K2UIU3_LEPSM</name>
<reference evidence="1" key="1">
    <citation type="submission" date="2014-05" db="EMBL/GenBank/DDBJ databases">
        <authorList>
            <person name="Chronopoulou M."/>
        </authorList>
    </citation>
    <scope>NUCLEOTIDE SEQUENCE</scope>
    <source>
        <tissue evidence="1">Whole organism</tissue>
    </source>
</reference>
<sequence length="75" mass="8711">MISLASFKKNKKINSQIPPTILFLLFSSSESNQQKYIQVIISVMQSILDYCRVKVTKPKILCFSFLCDIYIIYIN</sequence>
<accession>A0A0K2UIU3</accession>
<proteinExistence type="predicted"/>
<evidence type="ECO:0000313" key="1">
    <source>
        <dbReference type="EMBL" id="CDW37837.1"/>
    </source>
</evidence>
<dbReference type="AlphaFoldDB" id="A0A0K2UIU3"/>
<organism evidence="1">
    <name type="scientific">Lepeophtheirus salmonis</name>
    <name type="common">Salmon louse</name>
    <name type="synonym">Caligus salmonis</name>
    <dbReference type="NCBI Taxonomy" id="72036"/>
    <lineage>
        <taxon>Eukaryota</taxon>
        <taxon>Metazoa</taxon>
        <taxon>Ecdysozoa</taxon>
        <taxon>Arthropoda</taxon>
        <taxon>Crustacea</taxon>
        <taxon>Multicrustacea</taxon>
        <taxon>Hexanauplia</taxon>
        <taxon>Copepoda</taxon>
        <taxon>Siphonostomatoida</taxon>
        <taxon>Caligidae</taxon>
        <taxon>Lepeophtheirus</taxon>
    </lineage>
</organism>
<protein>
    <submittedName>
        <fullName evidence="1">Uncharacterized protein</fullName>
    </submittedName>
</protein>
<dbReference type="EMBL" id="HACA01020476">
    <property type="protein sequence ID" value="CDW37837.1"/>
    <property type="molecule type" value="Transcribed_RNA"/>
</dbReference>